<dbReference type="AlphaFoldDB" id="A0A0F9VP26"/>
<dbReference type="EMBL" id="LAZR01000471">
    <property type="protein sequence ID" value="KKN67553.1"/>
    <property type="molecule type" value="Genomic_DNA"/>
</dbReference>
<protein>
    <submittedName>
        <fullName evidence="2">Uncharacterized protein</fullName>
    </submittedName>
</protein>
<feature type="transmembrane region" description="Helical" evidence="1">
    <location>
        <begin position="6"/>
        <end position="30"/>
    </location>
</feature>
<name>A0A0F9VP26_9ZZZZ</name>
<evidence type="ECO:0000313" key="2">
    <source>
        <dbReference type="EMBL" id="KKN67553.1"/>
    </source>
</evidence>
<keyword evidence="1" id="KW-1133">Transmembrane helix</keyword>
<gene>
    <name evidence="2" type="ORF">LCGC14_0460080</name>
</gene>
<comment type="caution">
    <text evidence="2">The sequence shown here is derived from an EMBL/GenBank/DDBJ whole genome shotgun (WGS) entry which is preliminary data.</text>
</comment>
<reference evidence="2" key="1">
    <citation type="journal article" date="2015" name="Nature">
        <title>Complex archaea that bridge the gap between prokaryotes and eukaryotes.</title>
        <authorList>
            <person name="Spang A."/>
            <person name="Saw J.H."/>
            <person name="Jorgensen S.L."/>
            <person name="Zaremba-Niedzwiedzka K."/>
            <person name="Martijn J."/>
            <person name="Lind A.E."/>
            <person name="van Eijk R."/>
            <person name="Schleper C."/>
            <person name="Guy L."/>
            <person name="Ettema T.J."/>
        </authorList>
    </citation>
    <scope>NUCLEOTIDE SEQUENCE</scope>
</reference>
<keyword evidence="1" id="KW-0472">Membrane</keyword>
<sequence>MTIEVYQFVATVLFSLLMGSIAAATLVALLTSRSESVRERLAKLEKAQELQFNEVVKRLKNIETHLFPVPTAPPGGE</sequence>
<proteinExistence type="predicted"/>
<keyword evidence="1" id="KW-0812">Transmembrane</keyword>
<organism evidence="2">
    <name type="scientific">marine sediment metagenome</name>
    <dbReference type="NCBI Taxonomy" id="412755"/>
    <lineage>
        <taxon>unclassified sequences</taxon>
        <taxon>metagenomes</taxon>
        <taxon>ecological metagenomes</taxon>
    </lineage>
</organism>
<accession>A0A0F9VP26</accession>
<evidence type="ECO:0000256" key="1">
    <source>
        <dbReference type="SAM" id="Phobius"/>
    </source>
</evidence>